<evidence type="ECO:0000256" key="1">
    <source>
        <dbReference type="SAM" id="Phobius"/>
    </source>
</evidence>
<feature type="transmembrane region" description="Helical" evidence="1">
    <location>
        <begin position="12"/>
        <end position="33"/>
    </location>
</feature>
<organism evidence="2 3">
    <name type="scientific">Candidatus Eubacterium avistercoris</name>
    <dbReference type="NCBI Taxonomy" id="2838567"/>
    <lineage>
        <taxon>Bacteria</taxon>
        <taxon>Bacillati</taxon>
        <taxon>Bacillota</taxon>
        <taxon>Clostridia</taxon>
        <taxon>Eubacteriales</taxon>
        <taxon>Eubacteriaceae</taxon>
        <taxon>Eubacterium</taxon>
    </lineage>
</organism>
<evidence type="ECO:0000313" key="3">
    <source>
        <dbReference type="Proteomes" id="UP000824024"/>
    </source>
</evidence>
<keyword evidence="1" id="KW-1133">Transmembrane helix</keyword>
<evidence type="ECO:0000313" key="2">
    <source>
        <dbReference type="EMBL" id="HIZ06746.1"/>
    </source>
</evidence>
<gene>
    <name evidence="2" type="ORF">IAA08_02280</name>
</gene>
<comment type="caution">
    <text evidence="2">The sequence shown here is derived from an EMBL/GenBank/DDBJ whole genome shotgun (WGS) entry which is preliminary data.</text>
</comment>
<reference evidence="2" key="2">
    <citation type="submission" date="2021-04" db="EMBL/GenBank/DDBJ databases">
        <authorList>
            <person name="Gilroy R."/>
        </authorList>
    </citation>
    <scope>NUCLEOTIDE SEQUENCE</scope>
    <source>
        <strain evidence="2">CHK192-9172</strain>
    </source>
</reference>
<feature type="transmembrane region" description="Helical" evidence="1">
    <location>
        <begin position="108"/>
        <end position="128"/>
    </location>
</feature>
<reference evidence="2" key="1">
    <citation type="journal article" date="2021" name="PeerJ">
        <title>Extensive microbial diversity within the chicken gut microbiome revealed by metagenomics and culture.</title>
        <authorList>
            <person name="Gilroy R."/>
            <person name="Ravi A."/>
            <person name="Getino M."/>
            <person name="Pursley I."/>
            <person name="Horton D.L."/>
            <person name="Alikhan N.F."/>
            <person name="Baker D."/>
            <person name="Gharbi K."/>
            <person name="Hall N."/>
            <person name="Watson M."/>
            <person name="Adriaenssens E.M."/>
            <person name="Foster-Nyarko E."/>
            <person name="Jarju S."/>
            <person name="Secka A."/>
            <person name="Antonio M."/>
            <person name="Oren A."/>
            <person name="Chaudhuri R.R."/>
            <person name="La Ragione R."/>
            <person name="Hildebrand F."/>
            <person name="Pallen M.J."/>
        </authorList>
    </citation>
    <scope>NUCLEOTIDE SEQUENCE</scope>
    <source>
        <strain evidence="2">CHK192-9172</strain>
    </source>
</reference>
<name>A0A9D2IFL1_9FIRM</name>
<keyword evidence="1" id="KW-0472">Membrane</keyword>
<protein>
    <submittedName>
        <fullName evidence="2">Uncharacterized protein</fullName>
    </submittedName>
</protein>
<dbReference type="Proteomes" id="UP000824024">
    <property type="component" value="Unassembled WGS sequence"/>
</dbReference>
<dbReference type="AlphaFoldDB" id="A0A9D2IFL1"/>
<proteinExistence type="predicted"/>
<accession>A0A9D2IFL1</accession>
<feature type="transmembrane region" description="Helical" evidence="1">
    <location>
        <begin position="48"/>
        <end position="68"/>
    </location>
</feature>
<sequence>MKIFQFETAARQMLTGNVLLILCCACYLLWWLIAFRPSGHLDTINTRWILIPAFALGLTSIFVTLYGIRKADIRQILIPKDWILWGGIGAYVVLLIVTYVFFHRPVTTELLLIVGWAMLALAEINALYGMDVFSRKTAVIFCLITAAAVLGSLVCYVLYYRLGNTAGYIDGIVPLVLAAAVFGVLAAAIAVAENGSAG</sequence>
<feature type="transmembrane region" description="Helical" evidence="1">
    <location>
        <begin position="82"/>
        <end position="102"/>
    </location>
</feature>
<feature type="transmembrane region" description="Helical" evidence="1">
    <location>
        <begin position="140"/>
        <end position="159"/>
    </location>
</feature>
<dbReference type="EMBL" id="DXCH01000059">
    <property type="protein sequence ID" value="HIZ06746.1"/>
    <property type="molecule type" value="Genomic_DNA"/>
</dbReference>
<keyword evidence="1" id="KW-0812">Transmembrane</keyword>
<feature type="transmembrane region" description="Helical" evidence="1">
    <location>
        <begin position="171"/>
        <end position="192"/>
    </location>
</feature>